<dbReference type="SUPFAM" id="SSF57863">
    <property type="entry name" value="ArfGap/RecO-like zinc finger"/>
    <property type="match status" value="1"/>
</dbReference>
<dbReference type="GO" id="GO:0008270">
    <property type="term" value="F:zinc ion binding"/>
    <property type="evidence" value="ECO:0007669"/>
    <property type="project" value="UniProtKB-KW"/>
</dbReference>
<evidence type="ECO:0000256" key="1">
    <source>
        <dbReference type="ARBA" id="ARBA00022468"/>
    </source>
</evidence>
<name>A0A7S3PMB2_9STRA</name>
<accession>A0A7S3PMB2</accession>
<dbReference type="PANTHER" id="PTHR45686:SF4">
    <property type="entry name" value="ADP-RIBOSYLATION FACTOR GTPASE ACTIVATING PROTEIN 3, ISOFORM H"/>
    <property type="match status" value="1"/>
</dbReference>
<protein>
    <recommendedName>
        <fullName evidence="7">Arf-GAP domain-containing protein</fullName>
    </recommendedName>
</protein>
<sequence>MSGSQMARNIQAEIKAMPLNSVCVDCDTKNPQWASVSYGTLFCLECSGVHRSLGVHISFVRSITMDSWSSKQIEMMRLGGNKQMREWFGKHGISTDAAIQQKYHSPAAELYRMRLQAKYEGKPLPTEMPKASNVHKSNNILNSNANMNETPIEREMRLREEARERMRQKFGSGGLKGNSVSSRPMPKMDDDDMLDTAKIQQTLSSAFSSLSTGVMEATSGVVDLTSTAAQRLREAELAKQLQDSEKIEKLKQTTKESWSMFASSAASVWNKVAEASGEYIETIKKEGAGGITNSLYSAPSAANVRHVDTVERDTNGETLLEKELRERDEARERLRKKFGDKGLSGNHVSSRPLSESLANSSDNNDSTTGTSSRPAHNGARTTSSVVNDDDWLLGQTSKNIHNNEPGSGMNLNNTTGSFICPFC</sequence>
<dbReference type="CDD" id="cd08830">
    <property type="entry name" value="ArfGap_ArfGap1"/>
    <property type="match status" value="1"/>
</dbReference>
<dbReference type="InterPro" id="IPR038508">
    <property type="entry name" value="ArfGAP_dom_sf"/>
</dbReference>
<dbReference type="InterPro" id="IPR001164">
    <property type="entry name" value="ArfGAP_dom"/>
</dbReference>
<evidence type="ECO:0000256" key="4">
    <source>
        <dbReference type="ARBA" id="ARBA00022833"/>
    </source>
</evidence>
<evidence type="ECO:0000259" key="7">
    <source>
        <dbReference type="PROSITE" id="PS50115"/>
    </source>
</evidence>
<dbReference type="SMART" id="SM00105">
    <property type="entry name" value="ArfGap"/>
    <property type="match status" value="1"/>
</dbReference>
<evidence type="ECO:0000313" key="8">
    <source>
        <dbReference type="EMBL" id="CAE0444065.1"/>
    </source>
</evidence>
<dbReference type="PANTHER" id="PTHR45686">
    <property type="entry name" value="ADP-RIBOSYLATION FACTOR GTPASE ACTIVATING PROTEIN 3, ISOFORM H-RELATED"/>
    <property type="match status" value="1"/>
</dbReference>
<feature type="compositionally biased region" description="Polar residues" evidence="6">
    <location>
        <begin position="346"/>
        <end position="358"/>
    </location>
</feature>
<feature type="domain" description="Arf-GAP" evidence="7">
    <location>
        <begin position="8"/>
        <end position="124"/>
    </location>
</feature>
<dbReference type="GO" id="GO:0048205">
    <property type="term" value="P:COPI coating of Golgi vesicle"/>
    <property type="evidence" value="ECO:0007669"/>
    <property type="project" value="TreeGrafter"/>
</dbReference>
<evidence type="ECO:0000256" key="3">
    <source>
        <dbReference type="ARBA" id="ARBA00022771"/>
    </source>
</evidence>
<evidence type="ECO:0000256" key="2">
    <source>
        <dbReference type="ARBA" id="ARBA00022723"/>
    </source>
</evidence>
<dbReference type="EMBL" id="HBIN01018515">
    <property type="protein sequence ID" value="CAE0444065.1"/>
    <property type="molecule type" value="Transcribed_RNA"/>
</dbReference>
<gene>
    <name evidence="8" type="ORF">ASTO00021_LOCUS14120</name>
</gene>
<dbReference type="Gene3D" id="1.10.220.150">
    <property type="entry name" value="Arf GTPase activating protein"/>
    <property type="match status" value="1"/>
</dbReference>
<reference evidence="8" key="1">
    <citation type="submission" date="2021-01" db="EMBL/GenBank/DDBJ databases">
        <authorList>
            <person name="Corre E."/>
            <person name="Pelletier E."/>
            <person name="Niang G."/>
            <person name="Scheremetjew M."/>
            <person name="Finn R."/>
            <person name="Kale V."/>
            <person name="Holt S."/>
            <person name="Cochrane G."/>
            <person name="Meng A."/>
            <person name="Brown T."/>
            <person name="Cohen L."/>
        </authorList>
    </citation>
    <scope>NUCLEOTIDE SEQUENCE</scope>
    <source>
        <strain evidence="8">GSBS06</strain>
    </source>
</reference>
<keyword evidence="1" id="KW-0343">GTPase activation</keyword>
<dbReference type="PRINTS" id="PR00405">
    <property type="entry name" value="REVINTRACTNG"/>
</dbReference>
<feature type="region of interest" description="Disordered" evidence="6">
    <location>
        <begin position="336"/>
        <end position="389"/>
    </location>
</feature>
<organism evidence="8">
    <name type="scientific">Aplanochytrium stocchinoi</name>
    <dbReference type="NCBI Taxonomy" id="215587"/>
    <lineage>
        <taxon>Eukaryota</taxon>
        <taxon>Sar</taxon>
        <taxon>Stramenopiles</taxon>
        <taxon>Bigyra</taxon>
        <taxon>Labyrinthulomycetes</taxon>
        <taxon>Thraustochytrida</taxon>
        <taxon>Thraustochytriidae</taxon>
        <taxon>Aplanochytrium</taxon>
    </lineage>
</organism>
<keyword evidence="2" id="KW-0479">Metal-binding</keyword>
<dbReference type="InterPro" id="IPR037278">
    <property type="entry name" value="ARFGAP/RecO"/>
</dbReference>
<feature type="compositionally biased region" description="Low complexity" evidence="6">
    <location>
        <begin position="359"/>
        <end position="372"/>
    </location>
</feature>
<feature type="region of interest" description="Disordered" evidence="6">
    <location>
        <begin position="124"/>
        <end position="144"/>
    </location>
</feature>
<dbReference type="PROSITE" id="PS50115">
    <property type="entry name" value="ARFGAP"/>
    <property type="match status" value="1"/>
</dbReference>
<dbReference type="AlphaFoldDB" id="A0A7S3PMB2"/>
<evidence type="ECO:0000256" key="6">
    <source>
        <dbReference type="SAM" id="MobiDB-lite"/>
    </source>
</evidence>
<dbReference type="GO" id="GO:0005096">
    <property type="term" value="F:GTPase activator activity"/>
    <property type="evidence" value="ECO:0007669"/>
    <property type="project" value="UniProtKB-KW"/>
</dbReference>
<dbReference type="Pfam" id="PF01412">
    <property type="entry name" value="ArfGap"/>
    <property type="match status" value="1"/>
</dbReference>
<dbReference type="FunFam" id="1.10.220.150:FF:000014">
    <property type="entry name" value="ADP-ribosylation factor GTPase-activating protein"/>
    <property type="match status" value="1"/>
</dbReference>
<proteinExistence type="predicted"/>
<keyword evidence="4" id="KW-0862">Zinc</keyword>
<keyword evidence="3 5" id="KW-0863">Zinc-finger</keyword>
<evidence type="ECO:0000256" key="5">
    <source>
        <dbReference type="PROSITE-ProRule" id="PRU00288"/>
    </source>
</evidence>
<dbReference type="GO" id="GO:0000139">
    <property type="term" value="C:Golgi membrane"/>
    <property type="evidence" value="ECO:0007669"/>
    <property type="project" value="GOC"/>
</dbReference>